<reference evidence="4 5" key="1">
    <citation type="submission" date="2017-03" db="EMBL/GenBank/DDBJ databases">
        <title>Complete genome sequence of Paenibacillus Kribbensis producing bioflocculants.</title>
        <authorList>
            <person name="Lee H.-G."/>
            <person name="Oh H.-M."/>
        </authorList>
    </citation>
    <scope>NUCLEOTIDE SEQUENCE [LARGE SCALE GENOMIC DNA]</scope>
    <source>
        <strain evidence="4 5">AM49</strain>
    </source>
</reference>
<evidence type="ECO:0000256" key="1">
    <source>
        <dbReference type="SAM" id="MobiDB-lite"/>
    </source>
</evidence>
<dbReference type="Pfam" id="PF08486">
    <property type="entry name" value="SpoIID"/>
    <property type="match status" value="1"/>
</dbReference>
<dbReference type="NCBIfam" id="TIGR02669">
    <property type="entry name" value="SpoIID_LytB"/>
    <property type="match status" value="1"/>
</dbReference>
<keyword evidence="2" id="KW-0472">Membrane</keyword>
<accession>A0A222WIF1</accession>
<dbReference type="OrthoDB" id="9794671at2"/>
<dbReference type="STRING" id="172713.GCA_001705305_02719"/>
<dbReference type="KEGG" id="pkb:B4V02_02040"/>
<evidence type="ECO:0000256" key="2">
    <source>
        <dbReference type="SAM" id="Phobius"/>
    </source>
</evidence>
<dbReference type="RefSeq" id="WP_094153584.1">
    <property type="nucleotide sequence ID" value="NZ_CP020028.1"/>
</dbReference>
<dbReference type="InterPro" id="IPR013693">
    <property type="entry name" value="SpoIID/LytB_N"/>
</dbReference>
<gene>
    <name evidence="4" type="ORF">B4V02_02040</name>
</gene>
<dbReference type="InterPro" id="IPR014225">
    <property type="entry name" value="Spore_II_D_firmicutes"/>
</dbReference>
<dbReference type="GO" id="GO:0030288">
    <property type="term" value="C:outer membrane-bounded periplasmic space"/>
    <property type="evidence" value="ECO:0007669"/>
    <property type="project" value="TreeGrafter"/>
</dbReference>
<protein>
    <submittedName>
        <fullName evidence="4">Stage II sporulation protein D</fullName>
    </submittedName>
</protein>
<keyword evidence="2" id="KW-1133">Transmembrane helix</keyword>
<dbReference type="NCBIfam" id="TIGR02870">
    <property type="entry name" value="spore_II_D"/>
    <property type="match status" value="1"/>
</dbReference>
<feature type="region of interest" description="Disordered" evidence="1">
    <location>
        <begin position="69"/>
        <end position="91"/>
    </location>
</feature>
<evidence type="ECO:0000313" key="5">
    <source>
        <dbReference type="Proteomes" id="UP000214666"/>
    </source>
</evidence>
<evidence type="ECO:0000259" key="3">
    <source>
        <dbReference type="Pfam" id="PF08486"/>
    </source>
</evidence>
<dbReference type="InterPro" id="IPR013486">
    <property type="entry name" value="SpoIID/LytB"/>
</dbReference>
<dbReference type="PANTHER" id="PTHR30032:SF4">
    <property type="entry name" value="AMIDASE ENHANCER"/>
    <property type="match status" value="1"/>
</dbReference>
<feature type="transmembrane region" description="Helical" evidence="2">
    <location>
        <begin position="120"/>
        <end position="142"/>
    </location>
</feature>
<dbReference type="PANTHER" id="PTHR30032">
    <property type="entry name" value="N-ACETYLMURAMOYL-L-ALANINE AMIDASE-RELATED"/>
    <property type="match status" value="1"/>
</dbReference>
<feature type="domain" description="Sporulation stage II protein D amidase enhancer LytB N-terminal" evidence="3">
    <location>
        <begin position="206"/>
        <end position="310"/>
    </location>
</feature>
<feature type="compositionally biased region" description="Low complexity" evidence="1">
    <location>
        <begin position="77"/>
        <end position="89"/>
    </location>
</feature>
<name>A0A222WIF1_9BACL</name>
<organism evidence="4 5">
    <name type="scientific">Paenibacillus kribbensis</name>
    <dbReference type="NCBI Taxonomy" id="172713"/>
    <lineage>
        <taxon>Bacteria</taxon>
        <taxon>Bacillati</taxon>
        <taxon>Bacillota</taxon>
        <taxon>Bacilli</taxon>
        <taxon>Bacillales</taxon>
        <taxon>Paenibacillaceae</taxon>
        <taxon>Paenibacillus</taxon>
    </lineage>
</organism>
<sequence>MKDSQVRIRIPIHHANEHRRTLPAEESPGFIAASPQTSKLAQQRSGTRGTLPAEAGYARRATAVAPALHPAGASPLTSGAGARGTSGTSLPPVAVPGPYLRPAAGRAPHWGTRWGSHRPWLPAAAVAGLLALALAVPALIAWPRHTAQPLPPGGRKAAPEMPVAAAKPEAPVTRLPGVPPIPAVPAAPARSVPAVAEPDVRVYVTSTGRTETLPLEEYIVGVVAAEMPPSFEGEALKAQAIAARTFITRRLLADDTSGAPAGADVTDTVKHQAYISKARLTREWGHSGKAAELAKIRQAVRDTKDTIMVYEGKPITASFFSTSNGYTENSEDVWAKAVPYLRSVSSPWDKQLAPRYTETITLSRQSVFDRLGLSRAAIAASTGGENMPEIRVLSKTEGHRIKKIEVGGTVFTGPEMRNKLGLRSAEFTWRTEGDKIAITTYGYGHGVGMSQWGANGMAKEGHTATQILLHYYTGISFAQASRILS</sequence>
<dbReference type="Proteomes" id="UP000214666">
    <property type="component" value="Chromosome"/>
</dbReference>
<keyword evidence="5" id="KW-1185">Reference proteome</keyword>
<dbReference type="EMBL" id="CP020028">
    <property type="protein sequence ID" value="ASR45573.1"/>
    <property type="molecule type" value="Genomic_DNA"/>
</dbReference>
<keyword evidence="2" id="KW-0812">Transmembrane</keyword>
<dbReference type="AlphaFoldDB" id="A0A222WIF1"/>
<evidence type="ECO:0000313" key="4">
    <source>
        <dbReference type="EMBL" id="ASR45573.1"/>
    </source>
</evidence>
<proteinExistence type="predicted"/>
<dbReference type="GO" id="GO:0030435">
    <property type="term" value="P:sporulation resulting in formation of a cellular spore"/>
    <property type="evidence" value="ECO:0007669"/>
    <property type="project" value="InterPro"/>
</dbReference>
<dbReference type="InterPro" id="IPR051922">
    <property type="entry name" value="Bact_Sporulation_Assoc"/>
</dbReference>